<accession>A0ABW1CZK9</accession>
<dbReference type="EMBL" id="JBHSPA010000062">
    <property type="protein sequence ID" value="MFC5831196.1"/>
    <property type="molecule type" value="Genomic_DNA"/>
</dbReference>
<dbReference type="RefSeq" id="WP_379520673.1">
    <property type="nucleotide sequence ID" value="NZ_JBHSPA010000062.1"/>
</dbReference>
<dbReference type="Pfam" id="PF13304">
    <property type="entry name" value="AAA_21"/>
    <property type="match status" value="1"/>
</dbReference>
<keyword evidence="1" id="KW-0742">SOS response</keyword>
<dbReference type="SUPFAM" id="SSF52540">
    <property type="entry name" value="P-loop containing nucleoside triphosphate hydrolases"/>
    <property type="match status" value="1"/>
</dbReference>
<keyword evidence="1" id="KW-0227">DNA damage</keyword>
<dbReference type="InterPro" id="IPR038729">
    <property type="entry name" value="Rad50/SbcC_AAA"/>
</dbReference>
<sequence length="652" mass="72074">MHLARLELIDFRAYKRAIIEFPSHGLLLIAGPNNSGKSSVLTALEVVAGRSISPDMCHVAGQAPIINARFTLTEIERSQMRGLVVAKKHDLAGEGSFEWVEWKYTSTRPGERCPLQLTGSGASGKEYILATNYLDHTGHTWQYSEAAALHREVPVDDSSVVDQGRAGNPNYYIENPGSPTLAPLTTAFLCWRERFFHFPALRQGTTHTQQLQSSGQLGPTGSNLAAVLLHLQTNEPEKWRRLQAVIAQIVPDVGELRLDTQGTEVSITFVDPSYAAFKHNLKNLGTGVEQLLLTLVVGLAHPSPAVVAVEEPETALHPAAQRALVNLLSDWSEERLFVITTHSPIFLDSPGRAAKVFSVKRIAGESTILPAESALAAVFKDLGVRLSDVLSADRILLVEGPSDQEILGVWFPQLLNDPRLTIIDGQGGENARMADVLSSWLRAADRLSERRVLYMRDRDELPSQLLQRLLASDSTFVLSRREIENYLLDSRALATVLASYDGRTTGISTEEVAAAMRAAADRLRDIVILKRVCRGLGSLTYVDNALRAKLAKENADKDRLLLQIKERVPSETELARMVDGLWLAAEEEVTARWENEWLQLAPGADILTQLWKDFLGRKYNKQRDGKKLAMEIGQAPPELAERIASFLKRGDS</sequence>
<organism evidence="4 5">
    <name type="scientific">Nonomuraea insulae</name>
    <dbReference type="NCBI Taxonomy" id="1616787"/>
    <lineage>
        <taxon>Bacteria</taxon>
        <taxon>Bacillati</taxon>
        <taxon>Actinomycetota</taxon>
        <taxon>Actinomycetes</taxon>
        <taxon>Streptosporangiales</taxon>
        <taxon>Streptosporangiaceae</taxon>
        <taxon>Nonomuraea</taxon>
    </lineage>
</organism>
<evidence type="ECO:0000259" key="3">
    <source>
        <dbReference type="Pfam" id="PF13476"/>
    </source>
</evidence>
<name>A0ABW1CZK9_9ACTN</name>
<protein>
    <submittedName>
        <fullName evidence="4">AAA family ATPase</fullName>
    </submittedName>
</protein>
<evidence type="ECO:0000259" key="2">
    <source>
        <dbReference type="Pfam" id="PF13304"/>
    </source>
</evidence>
<dbReference type="PANTHER" id="PTHR32182">
    <property type="entry name" value="DNA REPLICATION AND REPAIR PROTEIN RECF"/>
    <property type="match status" value="1"/>
</dbReference>
<proteinExistence type="predicted"/>
<dbReference type="InterPro" id="IPR027417">
    <property type="entry name" value="P-loop_NTPase"/>
</dbReference>
<dbReference type="Proteomes" id="UP001596058">
    <property type="component" value="Unassembled WGS sequence"/>
</dbReference>
<feature type="domain" description="Rad50/SbcC-type AAA" evidence="3">
    <location>
        <begin position="5"/>
        <end position="50"/>
    </location>
</feature>
<dbReference type="PANTHER" id="PTHR32182:SF22">
    <property type="entry name" value="ATP-DEPENDENT ENDONUCLEASE, OLD FAMILY-RELATED"/>
    <property type="match status" value="1"/>
</dbReference>
<dbReference type="Pfam" id="PF13476">
    <property type="entry name" value="AAA_23"/>
    <property type="match status" value="1"/>
</dbReference>
<evidence type="ECO:0000313" key="4">
    <source>
        <dbReference type="EMBL" id="MFC5831196.1"/>
    </source>
</evidence>
<feature type="domain" description="ATPase AAA-type core" evidence="2">
    <location>
        <begin position="282"/>
        <end position="348"/>
    </location>
</feature>
<reference evidence="5" key="1">
    <citation type="journal article" date="2019" name="Int. J. Syst. Evol. Microbiol.">
        <title>The Global Catalogue of Microorganisms (GCM) 10K type strain sequencing project: providing services to taxonomists for standard genome sequencing and annotation.</title>
        <authorList>
            <consortium name="The Broad Institute Genomics Platform"/>
            <consortium name="The Broad Institute Genome Sequencing Center for Infectious Disease"/>
            <person name="Wu L."/>
            <person name="Ma J."/>
        </authorList>
    </citation>
    <scope>NUCLEOTIDE SEQUENCE [LARGE SCALE GENOMIC DNA]</scope>
    <source>
        <strain evidence="5">CCUG 53903</strain>
    </source>
</reference>
<evidence type="ECO:0000256" key="1">
    <source>
        <dbReference type="ARBA" id="ARBA00023236"/>
    </source>
</evidence>
<comment type="caution">
    <text evidence="4">The sequence shown here is derived from an EMBL/GenBank/DDBJ whole genome shotgun (WGS) entry which is preliminary data.</text>
</comment>
<evidence type="ECO:0000313" key="5">
    <source>
        <dbReference type="Proteomes" id="UP001596058"/>
    </source>
</evidence>
<keyword evidence="5" id="KW-1185">Reference proteome</keyword>
<dbReference type="InterPro" id="IPR003959">
    <property type="entry name" value="ATPase_AAA_core"/>
</dbReference>
<gene>
    <name evidence="4" type="ORF">ACFPZ3_45720</name>
</gene>
<dbReference type="Gene3D" id="3.40.50.300">
    <property type="entry name" value="P-loop containing nucleotide triphosphate hydrolases"/>
    <property type="match status" value="2"/>
</dbReference>